<evidence type="ECO:0000313" key="3">
    <source>
        <dbReference type="Proteomes" id="UP000248553"/>
    </source>
</evidence>
<dbReference type="InterPro" id="IPR001387">
    <property type="entry name" value="Cro/C1-type_HTH"/>
</dbReference>
<reference evidence="3" key="1">
    <citation type="submission" date="2018-05" db="EMBL/GenBank/DDBJ databases">
        <authorList>
            <person name="Nie L."/>
        </authorList>
    </citation>
    <scope>NUCLEOTIDE SEQUENCE [LARGE SCALE GENOMIC DNA]</scope>
    <source>
        <strain evidence="3">NL</strain>
    </source>
</reference>
<dbReference type="EMBL" id="QHKM01000002">
    <property type="protein sequence ID" value="RAK68051.1"/>
    <property type="molecule type" value="Genomic_DNA"/>
</dbReference>
<proteinExistence type="predicted"/>
<dbReference type="Proteomes" id="UP000248553">
    <property type="component" value="Unassembled WGS sequence"/>
</dbReference>
<sequence>MNTFCLKARKLREIHGYPQEYVAFQMGISQAAYSKKESGRTQLSILCLTKLAELYKVSLTDLISLSAQELLLRCIRADHQLAAA</sequence>
<name>A0A328BNK8_9BACT</name>
<accession>A0A328BNK8</accession>
<dbReference type="InterPro" id="IPR010982">
    <property type="entry name" value="Lambda_DNA-bd_dom_sf"/>
</dbReference>
<evidence type="ECO:0000313" key="2">
    <source>
        <dbReference type="EMBL" id="RAK68051.1"/>
    </source>
</evidence>
<dbReference type="SUPFAM" id="SSF47413">
    <property type="entry name" value="lambda repressor-like DNA-binding domains"/>
    <property type="match status" value="1"/>
</dbReference>
<keyword evidence="3" id="KW-1185">Reference proteome</keyword>
<dbReference type="OrthoDB" id="959646at2"/>
<organism evidence="2 3">
    <name type="scientific">Hymenobacter edaphi</name>
    <dbReference type="NCBI Taxonomy" id="2211146"/>
    <lineage>
        <taxon>Bacteria</taxon>
        <taxon>Pseudomonadati</taxon>
        <taxon>Bacteroidota</taxon>
        <taxon>Cytophagia</taxon>
        <taxon>Cytophagales</taxon>
        <taxon>Hymenobacteraceae</taxon>
        <taxon>Hymenobacter</taxon>
    </lineage>
</organism>
<dbReference type="GO" id="GO:0003677">
    <property type="term" value="F:DNA binding"/>
    <property type="evidence" value="ECO:0007669"/>
    <property type="project" value="InterPro"/>
</dbReference>
<protein>
    <submittedName>
        <fullName evidence="2">XRE family transcriptional regulator</fullName>
    </submittedName>
</protein>
<dbReference type="SMART" id="SM00530">
    <property type="entry name" value="HTH_XRE"/>
    <property type="match status" value="1"/>
</dbReference>
<dbReference type="Pfam" id="PF01381">
    <property type="entry name" value="HTH_3"/>
    <property type="match status" value="1"/>
</dbReference>
<gene>
    <name evidence="2" type="ORF">DLM85_08395</name>
</gene>
<dbReference type="AlphaFoldDB" id="A0A328BNK8"/>
<dbReference type="PROSITE" id="PS50943">
    <property type="entry name" value="HTH_CROC1"/>
    <property type="match status" value="1"/>
</dbReference>
<comment type="caution">
    <text evidence="2">The sequence shown here is derived from an EMBL/GenBank/DDBJ whole genome shotgun (WGS) entry which is preliminary data.</text>
</comment>
<dbReference type="Gene3D" id="1.10.260.40">
    <property type="entry name" value="lambda repressor-like DNA-binding domains"/>
    <property type="match status" value="1"/>
</dbReference>
<dbReference type="RefSeq" id="WP_111477664.1">
    <property type="nucleotide sequence ID" value="NZ_QHKM01000002.1"/>
</dbReference>
<feature type="domain" description="HTH cro/C1-type" evidence="1">
    <location>
        <begin position="9"/>
        <end position="62"/>
    </location>
</feature>
<dbReference type="CDD" id="cd00093">
    <property type="entry name" value="HTH_XRE"/>
    <property type="match status" value="1"/>
</dbReference>
<evidence type="ECO:0000259" key="1">
    <source>
        <dbReference type="PROSITE" id="PS50943"/>
    </source>
</evidence>